<organism evidence="1">
    <name type="scientific">hydrothermal vent metagenome</name>
    <dbReference type="NCBI Taxonomy" id="652676"/>
    <lineage>
        <taxon>unclassified sequences</taxon>
        <taxon>metagenomes</taxon>
        <taxon>ecological metagenomes</taxon>
    </lineage>
</organism>
<dbReference type="EMBL" id="UOEQ01000273">
    <property type="protein sequence ID" value="VAW20434.1"/>
    <property type="molecule type" value="Genomic_DNA"/>
</dbReference>
<proteinExistence type="predicted"/>
<reference evidence="1" key="1">
    <citation type="submission" date="2018-06" db="EMBL/GenBank/DDBJ databases">
        <authorList>
            <person name="Zhirakovskaya E."/>
        </authorList>
    </citation>
    <scope>NUCLEOTIDE SEQUENCE</scope>
</reference>
<sequence>MNNDIKTPENLNSLNNLNSLGLAGEPKDCRIVVAMSGGVDSSVVAGLLAGQGYDVIGVTLQLYDHGEAVHRKGACCAGQDIHDAKRVAAMLNIP</sequence>
<dbReference type="Gene3D" id="3.40.50.620">
    <property type="entry name" value="HUPs"/>
    <property type="match status" value="1"/>
</dbReference>
<dbReference type="AlphaFoldDB" id="A0A3B0UJM3"/>
<name>A0A3B0UJM3_9ZZZZ</name>
<dbReference type="GO" id="GO:0103016">
    <property type="term" value="F:tRNA-uridine 2-sulfurtransferase activity"/>
    <property type="evidence" value="ECO:0007669"/>
    <property type="project" value="UniProtKB-EC"/>
</dbReference>
<gene>
    <name evidence="1" type="ORF">MNBD_ALPHA11-2406</name>
</gene>
<evidence type="ECO:0000313" key="1">
    <source>
        <dbReference type="EMBL" id="VAW20434.1"/>
    </source>
</evidence>
<dbReference type="Pfam" id="PF03054">
    <property type="entry name" value="tRNA_Me_trans"/>
    <property type="match status" value="1"/>
</dbReference>
<dbReference type="SUPFAM" id="SSF52402">
    <property type="entry name" value="Adenine nucleotide alpha hydrolases-like"/>
    <property type="match status" value="1"/>
</dbReference>
<dbReference type="InterPro" id="IPR014729">
    <property type="entry name" value="Rossmann-like_a/b/a_fold"/>
</dbReference>
<accession>A0A3B0UJM3</accession>
<dbReference type="EC" id="2.8.1.13" evidence="1"/>
<keyword evidence="1" id="KW-0808">Transferase</keyword>
<protein>
    <submittedName>
        <fullName evidence="1">tRNA-specific 2-thiouridylase MnmA</fullName>
        <ecNumber evidence="1">2.8.1.13</ecNumber>
    </submittedName>
</protein>
<dbReference type="PANTHER" id="PTHR11933:SF5">
    <property type="entry name" value="MITOCHONDRIAL TRNA-SPECIFIC 2-THIOURIDYLASE 1"/>
    <property type="match status" value="1"/>
</dbReference>
<feature type="non-terminal residue" evidence="1">
    <location>
        <position position="94"/>
    </location>
</feature>
<dbReference type="GO" id="GO:0002143">
    <property type="term" value="P:tRNA wobble position uridine thiolation"/>
    <property type="evidence" value="ECO:0007669"/>
    <property type="project" value="TreeGrafter"/>
</dbReference>
<dbReference type="PANTHER" id="PTHR11933">
    <property type="entry name" value="TRNA 5-METHYLAMINOMETHYL-2-THIOURIDYLATE -METHYLTRANSFERASE"/>
    <property type="match status" value="1"/>
</dbReference>